<dbReference type="InterPro" id="IPR036390">
    <property type="entry name" value="WH_DNA-bd_sf"/>
</dbReference>
<evidence type="ECO:0000256" key="3">
    <source>
        <dbReference type="SAM" id="MobiDB-lite"/>
    </source>
</evidence>
<dbReference type="Gene3D" id="1.10.10.1420">
    <property type="entry name" value="DNA replication factor Cdt1, C-terminal WH domain"/>
    <property type="match status" value="1"/>
</dbReference>
<dbReference type="EMBL" id="JACVVK020000009">
    <property type="protein sequence ID" value="KAK7505694.1"/>
    <property type="molecule type" value="Genomic_DNA"/>
</dbReference>
<dbReference type="SUPFAM" id="SSF46785">
    <property type="entry name" value="Winged helix' DNA-binding domain"/>
    <property type="match status" value="1"/>
</dbReference>
<feature type="compositionally biased region" description="Basic and acidic residues" evidence="3">
    <location>
        <begin position="380"/>
        <end position="389"/>
    </location>
</feature>
<dbReference type="InterPro" id="IPR045173">
    <property type="entry name" value="Cdt1"/>
</dbReference>
<keyword evidence="2" id="KW-0131">Cell cycle</keyword>
<dbReference type="InterPro" id="IPR032054">
    <property type="entry name" value="Cdt1_C"/>
</dbReference>
<evidence type="ECO:0000313" key="6">
    <source>
        <dbReference type="Proteomes" id="UP001519460"/>
    </source>
</evidence>
<proteinExistence type="inferred from homology"/>
<dbReference type="SMART" id="SM01075">
    <property type="entry name" value="CDT1"/>
    <property type="match status" value="1"/>
</dbReference>
<dbReference type="Proteomes" id="UP001519460">
    <property type="component" value="Unassembled WGS sequence"/>
</dbReference>
<feature type="compositionally biased region" description="Basic and acidic residues" evidence="3">
    <location>
        <begin position="204"/>
        <end position="215"/>
    </location>
</feature>
<evidence type="ECO:0000313" key="5">
    <source>
        <dbReference type="EMBL" id="KAK7505694.1"/>
    </source>
</evidence>
<feature type="compositionally biased region" description="Basic and acidic residues" evidence="3">
    <location>
        <begin position="116"/>
        <end position="136"/>
    </location>
</feature>
<dbReference type="CDD" id="cd08674">
    <property type="entry name" value="Cdt1_m"/>
    <property type="match status" value="1"/>
</dbReference>
<dbReference type="InterPro" id="IPR014939">
    <property type="entry name" value="CDT1_Gemini-bd-like"/>
</dbReference>
<organism evidence="5 6">
    <name type="scientific">Batillaria attramentaria</name>
    <dbReference type="NCBI Taxonomy" id="370345"/>
    <lineage>
        <taxon>Eukaryota</taxon>
        <taxon>Metazoa</taxon>
        <taxon>Spiralia</taxon>
        <taxon>Lophotrochozoa</taxon>
        <taxon>Mollusca</taxon>
        <taxon>Gastropoda</taxon>
        <taxon>Caenogastropoda</taxon>
        <taxon>Sorbeoconcha</taxon>
        <taxon>Cerithioidea</taxon>
        <taxon>Batillariidae</taxon>
        <taxon>Batillaria</taxon>
    </lineage>
</organism>
<feature type="domain" description="CDT1 Geminin-binding" evidence="4">
    <location>
        <begin position="411"/>
        <end position="580"/>
    </location>
</feature>
<evidence type="ECO:0000259" key="4">
    <source>
        <dbReference type="SMART" id="SM01075"/>
    </source>
</evidence>
<dbReference type="Pfam" id="PF08839">
    <property type="entry name" value="CDT1"/>
    <property type="match status" value="1"/>
</dbReference>
<protein>
    <recommendedName>
        <fullName evidence="4">CDT1 Geminin-binding domain-containing protein</fullName>
    </recommendedName>
</protein>
<feature type="compositionally biased region" description="Basic and acidic residues" evidence="3">
    <location>
        <begin position="287"/>
        <end position="296"/>
    </location>
</feature>
<gene>
    <name evidence="5" type="ORF">BaRGS_00002965</name>
</gene>
<comment type="similarity">
    <text evidence="1">Belongs to the Cdt1 family.</text>
</comment>
<accession>A0ABD0M1M6</accession>
<feature type="compositionally biased region" description="Polar residues" evidence="3">
    <location>
        <begin position="370"/>
        <end position="379"/>
    </location>
</feature>
<feature type="region of interest" description="Disordered" evidence="3">
    <location>
        <begin position="361"/>
        <end position="390"/>
    </location>
</feature>
<dbReference type="InterPro" id="IPR038090">
    <property type="entry name" value="Cdt1_C_WH_dom_sf"/>
</dbReference>
<feature type="region of interest" description="Disordered" evidence="3">
    <location>
        <begin position="256"/>
        <end position="316"/>
    </location>
</feature>
<feature type="compositionally biased region" description="Basic residues" evidence="3">
    <location>
        <begin position="68"/>
        <end position="87"/>
    </location>
</feature>
<dbReference type="CDD" id="cd08767">
    <property type="entry name" value="Cdt1_c"/>
    <property type="match status" value="1"/>
</dbReference>
<name>A0ABD0M1M6_9CAEN</name>
<dbReference type="Pfam" id="PF16679">
    <property type="entry name" value="CDT1_C"/>
    <property type="match status" value="1"/>
</dbReference>
<feature type="region of interest" description="Disordered" evidence="3">
    <location>
        <begin position="63"/>
        <end position="165"/>
    </location>
</feature>
<keyword evidence="6" id="KW-1185">Reference proteome</keyword>
<dbReference type="PANTHER" id="PTHR28637:SF1">
    <property type="entry name" value="DNA REPLICATION FACTOR CDT1"/>
    <property type="match status" value="1"/>
</dbReference>
<dbReference type="PANTHER" id="PTHR28637">
    <property type="entry name" value="DNA REPLICATION FACTOR CDT1"/>
    <property type="match status" value="1"/>
</dbReference>
<comment type="caution">
    <text evidence="5">The sequence shown here is derived from an EMBL/GenBank/DDBJ whole genome shotgun (WGS) entry which is preliminary data.</text>
</comment>
<evidence type="ECO:0000256" key="1">
    <source>
        <dbReference type="ARBA" id="ARBA00008356"/>
    </source>
</evidence>
<sequence length="766" mass="84188">MAQAHVNFFFAAKKRSQNPQASKRRKLDLSVSDAKLVTVSSSELNAGSTEKALVGQEKSAAVAQASKQMKKQQTRSIRSTRLRTASRKKSDTQAAGKSQLKIHEAFSQASGSSSDSDSRGDGKTEEITSCWDEHDGPQTPRKKIRSLESLELPESTEVRPSRRKLAVKKRITDAVTPQSNQDDIKLQNQKLASSARKNLSLTLTDEKLDTEKEQVVSKPTEGSKLTSDHGSGPAPQKGVPLPSSAELQKELAPAVHIPHSPLPQTPELVRKSPMKKAKSVTSPHLKATMEKCKELTEGETGSPSQSEGKMPSKKEKILAPDVIRERLAKCGKLETLKSKLAEMNSTLRAVRKIEADKKRVEELPEAEHASVSSVQVDTKSATKKDKTEAKPTPAYERYEYLAKEGTPTLALPGKFQRLLTMFQGSDTVVSMLYNRQETITFSKLQTAVQSMTRKNFEQGTLGQIKKVYPTAYTLRQEKNLPCFGNKTSGYQLTVEPNLVDCGADGAAVNENGRPTFTASALLKRRRIFHGSLLDIVKNHHTDFLSKLDPPVQVPASKLTRWHPRFPLDSVPDIEPSSLPAPPVQAVQTARQLLDNARGKLPNRVEAALEKVAIKAGEAKPDVQPATQASNKPVTSAHKGIPLSLLEKIRAKEAAKMQAALTRDPAEDRKTEMMGRLPAIIRSLRIHYVTEKKPTLPMATVVQKLADSYATCISHADVEAHLKLLQELAPKWIQVVQITRGKFVKIDKNADIAVLIDKITKLAKSGK</sequence>
<evidence type="ECO:0000256" key="2">
    <source>
        <dbReference type="ARBA" id="ARBA00023306"/>
    </source>
</evidence>
<reference evidence="5 6" key="1">
    <citation type="journal article" date="2023" name="Sci. Data">
        <title>Genome assembly of the Korean intertidal mud-creeper Batillaria attramentaria.</title>
        <authorList>
            <person name="Patra A.K."/>
            <person name="Ho P.T."/>
            <person name="Jun S."/>
            <person name="Lee S.J."/>
            <person name="Kim Y."/>
            <person name="Won Y.J."/>
        </authorList>
    </citation>
    <scope>NUCLEOTIDE SEQUENCE [LARGE SCALE GENOMIC DNA]</scope>
    <source>
        <strain evidence="5">Wonlab-2016</strain>
    </source>
</reference>
<feature type="region of interest" description="Disordered" evidence="3">
    <location>
        <begin position="198"/>
        <end position="243"/>
    </location>
</feature>
<dbReference type="AlphaFoldDB" id="A0ABD0M1M6"/>